<organism evidence="2">
    <name type="scientific">Thiomonas intermedia (strain K12)</name>
    <name type="common">Thiobacillus intermedius</name>
    <dbReference type="NCBI Taxonomy" id="75379"/>
    <lineage>
        <taxon>Bacteria</taxon>
        <taxon>Pseudomonadati</taxon>
        <taxon>Pseudomonadota</taxon>
        <taxon>Betaproteobacteria</taxon>
        <taxon>Burkholderiales</taxon>
        <taxon>Thiomonas</taxon>
    </lineage>
</organism>
<dbReference type="PROSITE" id="PS51257">
    <property type="entry name" value="PROKAR_LIPOPROTEIN"/>
    <property type="match status" value="1"/>
</dbReference>
<gene>
    <name evidence="2" type="ordered locus">Tint_1912</name>
</gene>
<reference evidence="2" key="1">
    <citation type="submission" date="2010-04" db="EMBL/GenBank/DDBJ databases">
        <title>Complete sequence of Thiomonas intermedia K12.</title>
        <authorList>
            <consortium name="US DOE Joint Genome Institute"/>
            <person name="Lucas S."/>
            <person name="Copeland A."/>
            <person name="Lapidus A."/>
            <person name="Cheng J.-F."/>
            <person name="Bruce D."/>
            <person name="Goodwin L."/>
            <person name="Pitluck S."/>
            <person name="Davenport K."/>
            <person name="Detter J.C."/>
            <person name="Han C."/>
            <person name="Tapia R."/>
            <person name="Land M."/>
            <person name="Hauser L."/>
            <person name="Kyrpides N."/>
            <person name="Ovchinnikova G."/>
            <person name="Kerfeld C.A."/>
            <person name="Cannon G.C."/>
            <person name="Heinhorst S."/>
            <person name="Woyke T."/>
        </authorList>
    </citation>
    <scope>NUCLEOTIDE SEQUENCE [LARGE SCALE GENOMIC DNA]</scope>
    <source>
        <strain evidence="2">K12</strain>
    </source>
</reference>
<dbReference type="STRING" id="75379.Tint_1912"/>
<evidence type="ECO:0008006" key="3">
    <source>
        <dbReference type="Google" id="ProtNLM"/>
    </source>
</evidence>
<proteinExistence type="predicted"/>
<evidence type="ECO:0000256" key="1">
    <source>
        <dbReference type="SAM" id="SignalP"/>
    </source>
</evidence>
<accession>D5X2D0</accession>
<dbReference type="HOGENOM" id="CLU_1260967_0_0_4"/>
<keyword evidence="1" id="KW-0732">Signal</keyword>
<feature type="signal peptide" evidence="1">
    <location>
        <begin position="1"/>
        <end position="27"/>
    </location>
</feature>
<dbReference type="eggNOG" id="ENOG503419V">
    <property type="taxonomic scope" value="Bacteria"/>
</dbReference>
<sequence length="219" mass="23439">MRAKTFLLLSALSATLAGCGTINNSLADKTTQIEYFRVYDIKTTASVSKLGKAASDGIGKDINDMQSAYPIDTSGDVPVKPGHMNLKNPFANSALAAFTNNAGNIGFKIATCDGAAWTSTSQRDFNGSFGHSLTLCLFPYQGGYQLDMYGVLTEKSGIFHPDRYVSDALLGSPKQFMEKAFADTLTAIHQNVPNAQIEFVRGEPQPGPLPWVSSTALGK</sequence>
<dbReference type="KEGG" id="tin:Tint_1912"/>
<dbReference type="EMBL" id="CP002021">
    <property type="protein sequence ID" value="ADG31276.1"/>
    <property type="molecule type" value="Genomic_DNA"/>
</dbReference>
<dbReference type="AlphaFoldDB" id="D5X2D0"/>
<evidence type="ECO:0000313" key="2">
    <source>
        <dbReference type="EMBL" id="ADG31276.1"/>
    </source>
</evidence>
<feature type="chain" id="PRO_5003079977" description="Lipoprotein" evidence="1">
    <location>
        <begin position="28"/>
        <end position="219"/>
    </location>
</feature>
<protein>
    <recommendedName>
        <fullName evidence="3">Lipoprotein</fullName>
    </recommendedName>
</protein>
<name>D5X2D0_THIK1</name>